<dbReference type="AlphaFoldDB" id="C1EIE6"/>
<keyword evidence="1" id="KW-1133">Transmembrane helix</keyword>
<keyword evidence="1" id="KW-0472">Membrane</keyword>
<reference evidence="2 3" key="1">
    <citation type="journal article" date="2009" name="Science">
        <title>Green evolution and dynamic adaptations revealed by genomes of the marine picoeukaryotes Micromonas.</title>
        <authorList>
            <person name="Worden A.Z."/>
            <person name="Lee J.H."/>
            <person name="Mock T."/>
            <person name="Rouze P."/>
            <person name="Simmons M.P."/>
            <person name="Aerts A.L."/>
            <person name="Allen A.E."/>
            <person name="Cuvelier M.L."/>
            <person name="Derelle E."/>
            <person name="Everett M.V."/>
            <person name="Foulon E."/>
            <person name="Grimwood J."/>
            <person name="Gundlach H."/>
            <person name="Henrissat B."/>
            <person name="Napoli C."/>
            <person name="McDonald S.M."/>
            <person name="Parker M.S."/>
            <person name="Rombauts S."/>
            <person name="Salamov A."/>
            <person name="Von Dassow P."/>
            <person name="Badger J.H."/>
            <person name="Coutinho P.M."/>
            <person name="Demir E."/>
            <person name="Dubchak I."/>
            <person name="Gentemann C."/>
            <person name="Eikrem W."/>
            <person name="Gready J.E."/>
            <person name="John U."/>
            <person name="Lanier W."/>
            <person name="Lindquist E.A."/>
            <person name="Lucas S."/>
            <person name="Mayer K.F."/>
            <person name="Moreau H."/>
            <person name="Not F."/>
            <person name="Otillar R."/>
            <person name="Panaud O."/>
            <person name="Pangilinan J."/>
            <person name="Paulsen I."/>
            <person name="Piegu B."/>
            <person name="Poliakov A."/>
            <person name="Robbens S."/>
            <person name="Schmutz J."/>
            <person name="Toulza E."/>
            <person name="Wyss T."/>
            <person name="Zelensky A."/>
            <person name="Zhou K."/>
            <person name="Armbrust E.V."/>
            <person name="Bhattacharya D."/>
            <person name="Goodenough U.W."/>
            <person name="Van de Peer Y."/>
            <person name="Grigoriev I.V."/>
        </authorList>
    </citation>
    <scope>NUCLEOTIDE SEQUENCE [LARGE SCALE GENOMIC DNA]</scope>
    <source>
        <strain evidence="3">RCC299 / NOUM17</strain>
    </source>
</reference>
<evidence type="ECO:0000313" key="2">
    <source>
        <dbReference type="EMBL" id="ACO67668.1"/>
    </source>
</evidence>
<protein>
    <submittedName>
        <fullName evidence="2">Uncharacterized protein</fullName>
    </submittedName>
</protein>
<sequence length="256" mass="28149">MSSRAHVTGDAKANVGTAGKGMTTNDRAAREILRRMFSVEHKMGLQAWWMKILLLPDQNARVTRLAYTLELYAVISGLVLFFVADFVDVDADGVLGKISTIFAVFSVLNLLSVIACCLSLGFGVVTTTGPAEVVLLLQPLGLEFIQIVFGTFCGLIAFALKLADQTDGIVLYGSMSMAALFLPYVFGQTSWYVISLDPLEQRHQWFWFKSAFGPLYMLAHVRFGPNKPHAEEMLEQYLAQMPEDVRALALGEEGAA</sequence>
<feature type="transmembrane region" description="Helical" evidence="1">
    <location>
        <begin position="71"/>
        <end position="89"/>
    </location>
</feature>
<evidence type="ECO:0000256" key="1">
    <source>
        <dbReference type="SAM" id="Phobius"/>
    </source>
</evidence>
<dbReference type="Proteomes" id="UP000002009">
    <property type="component" value="Chromosome 15"/>
</dbReference>
<organism evidence="2 3">
    <name type="scientific">Micromonas commoda (strain RCC299 / NOUM17 / CCMP2709)</name>
    <name type="common">Picoplanktonic green alga</name>
    <dbReference type="NCBI Taxonomy" id="296587"/>
    <lineage>
        <taxon>Eukaryota</taxon>
        <taxon>Viridiplantae</taxon>
        <taxon>Chlorophyta</taxon>
        <taxon>Mamiellophyceae</taxon>
        <taxon>Mamiellales</taxon>
        <taxon>Mamiellaceae</taxon>
        <taxon>Micromonas</taxon>
    </lineage>
</organism>
<feature type="transmembrane region" description="Helical" evidence="1">
    <location>
        <begin position="144"/>
        <end position="162"/>
    </location>
</feature>
<keyword evidence="3" id="KW-1185">Reference proteome</keyword>
<dbReference type="KEGG" id="mis:MICPUN_64548"/>
<feature type="transmembrane region" description="Helical" evidence="1">
    <location>
        <begin position="169"/>
        <end position="186"/>
    </location>
</feature>
<keyword evidence="1" id="KW-0812">Transmembrane</keyword>
<evidence type="ECO:0000313" key="3">
    <source>
        <dbReference type="Proteomes" id="UP000002009"/>
    </source>
</evidence>
<gene>
    <name evidence="2" type="ORF">MICPUN_64548</name>
</gene>
<feature type="transmembrane region" description="Helical" evidence="1">
    <location>
        <begin position="101"/>
        <end position="124"/>
    </location>
</feature>
<name>C1EIE6_MICCC</name>
<dbReference type="GeneID" id="8249519"/>
<dbReference type="InParanoid" id="C1EIE6"/>
<dbReference type="RefSeq" id="XP_002506410.1">
    <property type="nucleotide sequence ID" value="XM_002506364.1"/>
</dbReference>
<accession>C1EIE6</accession>
<proteinExistence type="predicted"/>
<dbReference type="EMBL" id="CP001333">
    <property type="protein sequence ID" value="ACO67668.1"/>
    <property type="molecule type" value="Genomic_DNA"/>
</dbReference>